<reference evidence="10 11" key="1">
    <citation type="submission" date="2019-10" db="EMBL/GenBank/DDBJ databases">
        <title>Two novel species isolated from a subtropical stream in China.</title>
        <authorList>
            <person name="Lu H."/>
        </authorList>
    </citation>
    <scope>NUCLEOTIDE SEQUENCE [LARGE SCALE GENOMIC DNA]</scope>
    <source>
        <strain evidence="10 11">FT29W</strain>
    </source>
</reference>
<name>A0A6A7N8C1_9BURK</name>
<feature type="domain" description="PpiC" evidence="9">
    <location>
        <begin position="341"/>
        <end position="440"/>
    </location>
</feature>
<dbReference type="EC" id="5.2.1.8" evidence="7"/>
<dbReference type="InterPro" id="IPR023058">
    <property type="entry name" value="PPIase_PpiC_CS"/>
</dbReference>
<evidence type="ECO:0000256" key="8">
    <source>
        <dbReference type="SAM" id="Coils"/>
    </source>
</evidence>
<keyword evidence="4 7" id="KW-0697">Rotamase</keyword>
<dbReference type="Pfam" id="PF09312">
    <property type="entry name" value="SurA_N"/>
    <property type="match status" value="1"/>
</dbReference>
<feature type="signal peptide" evidence="7">
    <location>
        <begin position="1"/>
        <end position="32"/>
    </location>
</feature>
<protein>
    <recommendedName>
        <fullName evidence="7">Chaperone SurA</fullName>
    </recommendedName>
    <alternativeName>
        <fullName evidence="7">Peptidyl-prolyl cis-trans isomerase SurA</fullName>
        <shortName evidence="7">PPIase SurA</shortName>
        <ecNumber evidence="7">5.2.1.8</ecNumber>
    </alternativeName>
    <alternativeName>
        <fullName evidence="7">Rotamase SurA</fullName>
    </alternativeName>
</protein>
<dbReference type="GO" id="GO:0003755">
    <property type="term" value="F:peptidyl-prolyl cis-trans isomerase activity"/>
    <property type="evidence" value="ECO:0007669"/>
    <property type="project" value="UniProtKB-UniRule"/>
</dbReference>
<dbReference type="InterPro" id="IPR015391">
    <property type="entry name" value="SurA_N"/>
</dbReference>
<keyword evidence="6 7" id="KW-0413">Isomerase</keyword>
<dbReference type="InterPro" id="IPR023034">
    <property type="entry name" value="PPIase_SurA"/>
</dbReference>
<keyword evidence="3 7" id="KW-0574">Periplasm</keyword>
<evidence type="ECO:0000259" key="9">
    <source>
        <dbReference type="PROSITE" id="PS50198"/>
    </source>
</evidence>
<dbReference type="HAMAP" id="MF_01183">
    <property type="entry name" value="Chaperone_SurA"/>
    <property type="match status" value="1"/>
</dbReference>
<dbReference type="PANTHER" id="PTHR47637">
    <property type="entry name" value="CHAPERONE SURA"/>
    <property type="match status" value="1"/>
</dbReference>
<evidence type="ECO:0000256" key="7">
    <source>
        <dbReference type="HAMAP-Rule" id="MF_01183"/>
    </source>
</evidence>
<keyword evidence="8" id="KW-0175">Coiled coil</keyword>
<organism evidence="10 11">
    <name type="scientific">Rugamonas aquatica</name>
    <dbReference type="NCBI Taxonomy" id="2743357"/>
    <lineage>
        <taxon>Bacteria</taxon>
        <taxon>Pseudomonadati</taxon>
        <taxon>Pseudomonadota</taxon>
        <taxon>Betaproteobacteria</taxon>
        <taxon>Burkholderiales</taxon>
        <taxon>Oxalobacteraceae</taxon>
        <taxon>Telluria group</taxon>
        <taxon>Rugamonas</taxon>
    </lineage>
</organism>
<dbReference type="GO" id="GO:0043165">
    <property type="term" value="P:Gram-negative-bacterium-type cell outer membrane assembly"/>
    <property type="evidence" value="ECO:0007669"/>
    <property type="project" value="InterPro"/>
</dbReference>
<feature type="chain" id="PRO_5025744997" description="Chaperone SurA" evidence="7">
    <location>
        <begin position="33"/>
        <end position="493"/>
    </location>
</feature>
<dbReference type="PROSITE" id="PS51257">
    <property type="entry name" value="PROKAR_LIPOPROTEIN"/>
    <property type="match status" value="1"/>
</dbReference>
<comment type="caution">
    <text evidence="10">The sequence shown here is derived from an EMBL/GenBank/DDBJ whole genome shotgun (WGS) entry which is preliminary data.</text>
</comment>
<comment type="catalytic activity">
    <reaction evidence="7">
        <text>[protein]-peptidylproline (omega=180) = [protein]-peptidylproline (omega=0)</text>
        <dbReference type="Rhea" id="RHEA:16237"/>
        <dbReference type="Rhea" id="RHEA-COMP:10747"/>
        <dbReference type="Rhea" id="RHEA-COMP:10748"/>
        <dbReference type="ChEBI" id="CHEBI:83833"/>
        <dbReference type="ChEBI" id="CHEBI:83834"/>
        <dbReference type="EC" id="5.2.1.8"/>
    </reaction>
</comment>
<dbReference type="Pfam" id="PF00639">
    <property type="entry name" value="Rotamase"/>
    <property type="match status" value="2"/>
</dbReference>
<dbReference type="InterPro" id="IPR046357">
    <property type="entry name" value="PPIase_dom_sf"/>
</dbReference>
<dbReference type="PROSITE" id="PS50198">
    <property type="entry name" value="PPIC_PPIASE_2"/>
    <property type="match status" value="2"/>
</dbReference>
<sequence precursor="true">MKFEMKILAVLLCTTALGGCSLFSKKPAPAPAAAPVAATAPAPVAGAALNTTPATTASAKAAAKSDGKGFLPPGESGNVAIDSIVVVVNDDVITQRELSNRIKSVTARMKAQNVQMPDPADLRRQMLERMIVDRAQLQMAKEMGVRVDDQQLDRAIGRIAEAQKLSVQDLRNQMEKDGTPYAAFREDIRDEIIMQRLREHEVDAKIQISEAEVDSFLAAEKAAAAEQFEINISQIMVRIPDNATAEVIAQRRARAEEVMRQLRTGADFAKMAATYSDASDALQGGVVGWRQPERLPPVFAEALTKLKPGQVTPIIKSVGAFHILKAVDRRSMAEAQAVAAVQQTHARHILIKVTPTMSAADAKRKLAELKERLDNNAAKFEDLARLVSNDGSASKGGDLGWLAPGDVTPEFEAAMNNLKIGEVSQPVETSFGLHLIEVLERKSDDVSKERERTNARQAIRERKVEEAAESWQREVRDRAYVEFRTEDGAAAAK</sequence>
<dbReference type="Proteomes" id="UP000440498">
    <property type="component" value="Unassembled WGS sequence"/>
</dbReference>
<accession>A0A6A7N8C1</accession>
<dbReference type="SUPFAM" id="SSF109998">
    <property type="entry name" value="Triger factor/SurA peptide-binding domain-like"/>
    <property type="match status" value="1"/>
</dbReference>
<dbReference type="PANTHER" id="PTHR47637:SF1">
    <property type="entry name" value="CHAPERONE SURA"/>
    <property type="match status" value="1"/>
</dbReference>
<dbReference type="GO" id="GO:0051082">
    <property type="term" value="F:unfolded protein binding"/>
    <property type="evidence" value="ECO:0007669"/>
    <property type="project" value="UniProtKB-UniRule"/>
</dbReference>
<dbReference type="PROSITE" id="PS01096">
    <property type="entry name" value="PPIC_PPIASE_1"/>
    <property type="match status" value="1"/>
</dbReference>
<dbReference type="EMBL" id="WHUG01000012">
    <property type="protein sequence ID" value="MQA41261.1"/>
    <property type="molecule type" value="Genomic_DNA"/>
</dbReference>
<dbReference type="AlphaFoldDB" id="A0A6A7N8C1"/>
<comment type="subcellular location">
    <subcellularLocation>
        <location evidence="7">Periplasm</location>
    </subcellularLocation>
    <text evidence="7">Is capable of associating with the outer membrane.</text>
</comment>
<dbReference type="InterPro" id="IPR027304">
    <property type="entry name" value="Trigger_fact/SurA_dom_sf"/>
</dbReference>
<evidence type="ECO:0000256" key="6">
    <source>
        <dbReference type="ARBA" id="ARBA00023235"/>
    </source>
</evidence>
<feature type="domain" description="PpiC" evidence="9">
    <location>
        <begin position="227"/>
        <end position="328"/>
    </location>
</feature>
<dbReference type="GO" id="GO:0042277">
    <property type="term" value="F:peptide binding"/>
    <property type="evidence" value="ECO:0007669"/>
    <property type="project" value="InterPro"/>
</dbReference>
<evidence type="ECO:0000256" key="4">
    <source>
        <dbReference type="ARBA" id="ARBA00023110"/>
    </source>
</evidence>
<dbReference type="Gene3D" id="3.10.50.40">
    <property type="match status" value="2"/>
</dbReference>
<feature type="coiled-coil region" evidence="8">
    <location>
        <begin position="359"/>
        <end position="386"/>
    </location>
</feature>
<dbReference type="GO" id="GO:0050821">
    <property type="term" value="P:protein stabilization"/>
    <property type="evidence" value="ECO:0007669"/>
    <property type="project" value="InterPro"/>
</dbReference>
<keyword evidence="11" id="KW-1185">Reference proteome</keyword>
<evidence type="ECO:0000256" key="1">
    <source>
        <dbReference type="ARBA" id="ARBA00022729"/>
    </source>
</evidence>
<evidence type="ECO:0000256" key="3">
    <source>
        <dbReference type="ARBA" id="ARBA00022764"/>
    </source>
</evidence>
<keyword evidence="5 7" id="KW-0143">Chaperone</keyword>
<comment type="function">
    <text evidence="7">Chaperone involved in the correct folding and assembly of outer membrane proteins. Recognizes specific patterns of aromatic residues and the orientation of their side chains, which are found more frequently in integral outer membrane proteins. May act in both early periplasmic and late outer membrane-associated steps of protein maturation.</text>
</comment>
<dbReference type="GO" id="GO:0030288">
    <property type="term" value="C:outer membrane-bounded periplasmic space"/>
    <property type="evidence" value="ECO:0007669"/>
    <property type="project" value="InterPro"/>
</dbReference>
<keyword evidence="1 7" id="KW-0732">Signal</keyword>
<dbReference type="InterPro" id="IPR050280">
    <property type="entry name" value="OMP_Chaperone_SurA"/>
</dbReference>
<evidence type="ECO:0000313" key="11">
    <source>
        <dbReference type="Proteomes" id="UP000440498"/>
    </source>
</evidence>
<dbReference type="SUPFAM" id="SSF54534">
    <property type="entry name" value="FKBP-like"/>
    <property type="match status" value="2"/>
</dbReference>
<evidence type="ECO:0000256" key="5">
    <source>
        <dbReference type="ARBA" id="ARBA00023186"/>
    </source>
</evidence>
<dbReference type="InterPro" id="IPR000297">
    <property type="entry name" value="PPIase_PpiC"/>
</dbReference>
<keyword evidence="2 7" id="KW-0677">Repeat</keyword>
<dbReference type="Gene3D" id="1.10.4030.10">
    <property type="entry name" value="Porin chaperone SurA, peptide-binding domain"/>
    <property type="match status" value="1"/>
</dbReference>
<comment type="domain">
    <text evidence="7">The PPIase activity resides only in the second parvulin domain. The N-terminal region and the C-terminal tail are necessary and sufficient for the chaperone activity of SurA. The PPIase activity is dispensable for SurA to function as a chaperone. The N-terminal region and the C-terminal tail are also required for porin recognition.</text>
</comment>
<evidence type="ECO:0000313" key="10">
    <source>
        <dbReference type="EMBL" id="MQA41261.1"/>
    </source>
</evidence>
<evidence type="ECO:0000256" key="2">
    <source>
        <dbReference type="ARBA" id="ARBA00022737"/>
    </source>
</evidence>
<gene>
    <name evidence="7" type="primary">surA</name>
    <name evidence="10" type="ORF">GEV02_24260</name>
</gene>
<proteinExistence type="inferred from homology"/>
<dbReference type="GO" id="GO:0006457">
    <property type="term" value="P:protein folding"/>
    <property type="evidence" value="ECO:0007669"/>
    <property type="project" value="UniProtKB-UniRule"/>
</dbReference>